<evidence type="ECO:0000259" key="7">
    <source>
        <dbReference type="Pfam" id="PF01435"/>
    </source>
</evidence>
<organism evidence="9 10">
    <name type="scientific">Sulfuriferula nivalis</name>
    <dbReference type="NCBI Taxonomy" id="2675298"/>
    <lineage>
        <taxon>Bacteria</taxon>
        <taxon>Pseudomonadati</taxon>
        <taxon>Pseudomonadota</taxon>
        <taxon>Betaproteobacteria</taxon>
        <taxon>Nitrosomonadales</taxon>
        <taxon>Sulfuricellaceae</taxon>
        <taxon>Sulfuriferula</taxon>
    </lineage>
</organism>
<dbReference type="GO" id="GO:0051603">
    <property type="term" value="P:proteolysis involved in protein catabolic process"/>
    <property type="evidence" value="ECO:0007669"/>
    <property type="project" value="TreeGrafter"/>
</dbReference>
<evidence type="ECO:0000313" key="9">
    <source>
        <dbReference type="EMBL" id="BBP00178.1"/>
    </source>
</evidence>
<evidence type="ECO:0000256" key="4">
    <source>
        <dbReference type="ARBA" id="ARBA00022833"/>
    </source>
</evidence>
<comment type="similarity">
    <text evidence="6">Belongs to the peptidase M48 family.</text>
</comment>
<dbReference type="KEGG" id="sniv:SFSGTM_08860"/>
<dbReference type="CDD" id="cd07332">
    <property type="entry name" value="M48C_Oma1_like"/>
    <property type="match status" value="1"/>
</dbReference>
<evidence type="ECO:0000256" key="5">
    <source>
        <dbReference type="ARBA" id="ARBA00023049"/>
    </source>
</evidence>
<proteinExistence type="inferred from homology"/>
<evidence type="ECO:0000256" key="1">
    <source>
        <dbReference type="ARBA" id="ARBA00022670"/>
    </source>
</evidence>
<evidence type="ECO:0000256" key="3">
    <source>
        <dbReference type="ARBA" id="ARBA00022801"/>
    </source>
</evidence>
<dbReference type="PANTHER" id="PTHR22726">
    <property type="entry name" value="METALLOENDOPEPTIDASE OMA1"/>
    <property type="match status" value="1"/>
</dbReference>
<dbReference type="PANTHER" id="PTHR22726:SF1">
    <property type="entry name" value="METALLOENDOPEPTIDASE OMA1, MITOCHONDRIAL"/>
    <property type="match status" value="1"/>
</dbReference>
<evidence type="ECO:0000256" key="6">
    <source>
        <dbReference type="RuleBase" id="RU003983"/>
    </source>
</evidence>
<feature type="domain" description="Peptidase M48" evidence="7">
    <location>
        <begin position="194"/>
        <end position="380"/>
    </location>
</feature>
<dbReference type="GO" id="GO:0016020">
    <property type="term" value="C:membrane"/>
    <property type="evidence" value="ECO:0007669"/>
    <property type="project" value="TreeGrafter"/>
</dbReference>
<sequence>MTVLQGYWFDGKTSARVAAELRVDNAALCTVINMADGSLLHQQPVAEIKISSRLGNTSRFIYFSAGEKFETQDNAQVDVLLKLHKPSRFNTLAHQLESHSYFVMLTLIIVVSLSWAGVKYGLPAASKAIAYQLPASIMNTAATQTLALLDKTHLAPTQLDKATQARILKHFQPALQENAALHARVYFRAGGDIGPNAFALPDGSIVFTDEMVKLAHNDDELVAVLAHELGHVKYRHGLRAAIQGSSLSFFVSMLTGDLSAVSSALAALPVFLTTMSYSRDFEREADQNALEYLDAHHIDRHVFIDLMERVTYETHCDALLAEDRGVRVSTDLSVLTKEQLAARKLQCDVLIAKHSHDKSVVMDYFASHPATEERLQKFRQNH</sequence>
<keyword evidence="2" id="KW-0479">Metal-binding</keyword>
<dbReference type="Pfam" id="PF01435">
    <property type="entry name" value="Peptidase_M48"/>
    <property type="match status" value="1"/>
</dbReference>
<keyword evidence="1 6" id="KW-0645">Protease</keyword>
<keyword evidence="4 6" id="KW-0862">Zinc</keyword>
<keyword evidence="3 6" id="KW-0378">Hydrolase</keyword>
<comment type="cofactor">
    <cofactor evidence="6">
        <name>Zn(2+)</name>
        <dbReference type="ChEBI" id="CHEBI:29105"/>
    </cofactor>
    <text evidence="6">Binds 1 zinc ion per subunit.</text>
</comment>
<accession>A0A809S0Y5</accession>
<dbReference type="AlphaFoldDB" id="A0A809S0Y5"/>
<dbReference type="GO" id="GO:0004222">
    <property type="term" value="F:metalloendopeptidase activity"/>
    <property type="evidence" value="ECO:0007669"/>
    <property type="project" value="InterPro"/>
</dbReference>
<reference evidence="10" key="1">
    <citation type="submission" date="2019-11" db="EMBL/GenBank/DDBJ databases">
        <title>Isolation and characterization of a novel species in the genus Sulfuriferula.</title>
        <authorList>
            <person name="Mochizuki J."/>
            <person name="Kojima H."/>
            <person name="Fukui M."/>
        </authorList>
    </citation>
    <scope>NUCLEOTIDE SEQUENCE [LARGE SCALE GENOMIC DNA]</scope>
    <source>
        <strain evidence="10">SGTM</strain>
    </source>
</reference>
<dbReference type="Gene3D" id="3.30.2010.10">
    <property type="entry name" value="Metalloproteases ('zincins'), catalytic domain"/>
    <property type="match status" value="1"/>
</dbReference>
<evidence type="ECO:0000259" key="8">
    <source>
        <dbReference type="Pfam" id="PF23368"/>
    </source>
</evidence>
<dbReference type="InterPro" id="IPR055518">
    <property type="entry name" value="DUF7092"/>
</dbReference>
<dbReference type="Proteomes" id="UP000463939">
    <property type="component" value="Chromosome"/>
</dbReference>
<feature type="domain" description="DUF7092" evidence="8">
    <location>
        <begin position="4"/>
        <end position="82"/>
    </location>
</feature>
<name>A0A809S0Y5_9PROT</name>
<evidence type="ECO:0000313" key="10">
    <source>
        <dbReference type="Proteomes" id="UP000463939"/>
    </source>
</evidence>
<dbReference type="Pfam" id="PF23368">
    <property type="entry name" value="DUF7092"/>
    <property type="match status" value="1"/>
</dbReference>
<keyword evidence="5 6" id="KW-0482">Metalloprotease</keyword>
<gene>
    <name evidence="9" type="ORF">SFSGTM_08860</name>
</gene>
<protein>
    <submittedName>
        <fullName evidence="9">Peptidase M48</fullName>
    </submittedName>
</protein>
<keyword evidence="10" id="KW-1185">Reference proteome</keyword>
<evidence type="ECO:0000256" key="2">
    <source>
        <dbReference type="ARBA" id="ARBA00022723"/>
    </source>
</evidence>
<dbReference type="InterPro" id="IPR001915">
    <property type="entry name" value="Peptidase_M48"/>
</dbReference>
<dbReference type="GO" id="GO:0046872">
    <property type="term" value="F:metal ion binding"/>
    <property type="evidence" value="ECO:0007669"/>
    <property type="project" value="UniProtKB-KW"/>
</dbReference>
<dbReference type="InterPro" id="IPR051156">
    <property type="entry name" value="Mito/Outer_Membr_Metalloprot"/>
</dbReference>
<dbReference type="RefSeq" id="WP_162084137.1">
    <property type="nucleotide sequence ID" value="NZ_AP021881.1"/>
</dbReference>
<dbReference type="EMBL" id="AP021881">
    <property type="protein sequence ID" value="BBP00178.1"/>
    <property type="molecule type" value="Genomic_DNA"/>
</dbReference>